<evidence type="ECO:0000256" key="2">
    <source>
        <dbReference type="ARBA" id="ARBA00022670"/>
    </source>
</evidence>
<evidence type="ECO:0000256" key="4">
    <source>
        <dbReference type="ARBA" id="ARBA00022807"/>
    </source>
</evidence>
<evidence type="ECO:0000313" key="5">
    <source>
        <dbReference type="EMBL" id="RKP38219.1"/>
    </source>
</evidence>
<dbReference type="EMBL" id="ML002392">
    <property type="protein sequence ID" value="RKP38219.1"/>
    <property type="molecule type" value="Genomic_DNA"/>
</dbReference>
<gene>
    <name evidence="5" type="ORF">BJ085DRAFT_29058</name>
</gene>
<dbReference type="Proteomes" id="UP000268162">
    <property type="component" value="Unassembled WGS sequence"/>
</dbReference>
<dbReference type="SUPFAM" id="SSF53182">
    <property type="entry name" value="Pyrrolidone carboxyl peptidase (pyroglutamate aminopeptidase)"/>
    <property type="match status" value="1"/>
</dbReference>
<keyword evidence="6" id="KW-1185">Reference proteome</keyword>
<comment type="similarity">
    <text evidence="1">Belongs to the peptidase C15 family.</text>
</comment>
<dbReference type="InterPro" id="IPR016125">
    <property type="entry name" value="Peptidase_C15-like"/>
</dbReference>
<dbReference type="GO" id="GO:0006508">
    <property type="term" value="P:proteolysis"/>
    <property type="evidence" value="ECO:0007669"/>
    <property type="project" value="UniProtKB-KW"/>
</dbReference>
<dbReference type="STRING" id="215637.A0A4V1J589"/>
<reference evidence="6" key="1">
    <citation type="journal article" date="2018" name="Nat. Microbiol.">
        <title>Leveraging single-cell genomics to expand the fungal tree of life.</title>
        <authorList>
            <person name="Ahrendt S.R."/>
            <person name="Quandt C.A."/>
            <person name="Ciobanu D."/>
            <person name="Clum A."/>
            <person name="Salamov A."/>
            <person name="Andreopoulos B."/>
            <person name="Cheng J.F."/>
            <person name="Woyke T."/>
            <person name="Pelin A."/>
            <person name="Henrissat B."/>
            <person name="Reynolds N.K."/>
            <person name="Benny G.L."/>
            <person name="Smith M.E."/>
            <person name="James T.Y."/>
            <person name="Grigoriev I.V."/>
        </authorList>
    </citation>
    <scope>NUCLEOTIDE SEQUENCE [LARGE SCALE GENOMIC DNA]</scope>
    <source>
        <strain evidence="6">RSA 468</strain>
    </source>
</reference>
<protein>
    <recommendedName>
        <fullName evidence="7">Peptidase C15, pyroglutamyl peptidase I-like protein</fullName>
    </recommendedName>
</protein>
<dbReference type="Gene3D" id="3.40.630.20">
    <property type="entry name" value="Peptidase C15, pyroglutamyl peptidase I-like"/>
    <property type="match status" value="1"/>
</dbReference>
<name>A0A4V1J589_9FUNG</name>
<sequence>MSTPRKNILITGFEPFGTPRPATNSSWEAIKGLEGLEIPVFHGGKLSVLRVHVHRLPVEYDGVLQAVRDLHLPTEGNSPHYDFYIHVGQAKPDQCALEQFARRTGYVRADNHGKSLPDQQCPPLGGEPMPTRFESTVSVAGLAQYLRDVCQQPLVHASNDAGLYLCEFTYYVSMYYQWQHTRAQGQHLTTPEEPPSSSSVPVGNVLFIHIPPENQPMSLDQSRALILSTLQWVGQEMPTAKS</sequence>
<evidence type="ECO:0008006" key="7">
    <source>
        <dbReference type="Google" id="ProtNLM"/>
    </source>
</evidence>
<dbReference type="GO" id="GO:0008234">
    <property type="term" value="F:cysteine-type peptidase activity"/>
    <property type="evidence" value="ECO:0007669"/>
    <property type="project" value="UniProtKB-KW"/>
</dbReference>
<accession>A0A4V1J589</accession>
<dbReference type="PANTHER" id="PTHR23402">
    <property type="entry name" value="PROTEASE FAMILY C15 PYROGLUTAMYL-PEPTIDASE I-RELATED"/>
    <property type="match status" value="1"/>
</dbReference>
<dbReference type="AlphaFoldDB" id="A0A4V1J589"/>
<evidence type="ECO:0000313" key="6">
    <source>
        <dbReference type="Proteomes" id="UP000268162"/>
    </source>
</evidence>
<keyword evidence="3" id="KW-0378">Hydrolase</keyword>
<dbReference type="PANTHER" id="PTHR23402:SF1">
    <property type="entry name" value="PYROGLUTAMYL-PEPTIDASE I"/>
    <property type="match status" value="1"/>
</dbReference>
<dbReference type="Pfam" id="PF01470">
    <property type="entry name" value="Peptidase_C15"/>
    <property type="match status" value="1"/>
</dbReference>
<keyword evidence="4" id="KW-0788">Thiol protease</keyword>
<dbReference type="OrthoDB" id="407146at2759"/>
<dbReference type="InterPro" id="IPR036440">
    <property type="entry name" value="Peptidase_C15-like_sf"/>
</dbReference>
<organism evidence="5 6">
    <name type="scientific">Dimargaris cristalligena</name>
    <dbReference type="NCBI Taxonomy" id="215637"/>
    <lineage>
        <taxon>Eukaryota</taxon>
        <taxon>Fungi</taxon>
        <taxon>Fungi incertae sedis</taxon>
        <taxon>Zoopagomycota</taxon>
        <taxon>Kickxellomycotina</taxon>
        <taxon>Dimargaritomycetes</taxon>
        <taxon>Dimargaritales</taxon>
        <taxon>Dimargaritaceae</taxon>
        <taxon>Dimargaris</taxon>
    </lineage>
</organism>
<evidence type="ECO:0000256" key="3">
    <source>
        <dbReference type="ARBA" id="ARBA00022801"/>
    </source>
</evidence>
<keyword evidence="2" id="KW-0645">Protease</keyword>
<evidence type="ECO:0000256" key="1">
    <source>
        <dbReference type="ARBA" id="ARBA00006641"/>
    </source>
</evidence>
<proteinExistence type="inferred from homology"/>